<protein>
    <submittedName>
        <fullName evidence="1">Uncharacterized protein</fullName>
    </submittedName>
</protein>
<dbReference type="Proteomes" id="UP001195769">
    <property type="component" value="Unassembled WGS sequence"/>
</dbReference>
<proteinExistence type="predicted"/>
<gene>
    <name evidence="1" type="ORF">F5891DRAFT_980271</name>
</gene>
<keyword evidence="2" id="KW-1185">Reference proteome</keyword>
<evidence type="ECO:0000313" key="2">
    <source>
        <dbReference type="Proteomes" id="UP001195769"/>
    </source>
</evidence>
<sequence>MAKAKLGRLIENKYYTSAHNAHGTLKLRQILSNLSIITGDQTAVILLAPVIFMLLRHMLSIIDVSRSPSSRQRMATQRWLAKPGVRDSQNAKARVRTARNRANLKKKGIQSHVDSPFDDEGMAAIGSPPSDGEDIVAIGSPPSDGEDIVAIGSPPSHNSYGQFNHDDSVLSMENDPSDSHDQFDHDDSILSMDNDLPCSCDVPTLQALEILVGQWQKDWGSESTTWNEVFDTELACSRAKGERAATLFFDQVAQRAMDGRMLLESIRDVMHTHCSYCREHLKYDAILLYDLLVLVLSEVKFFEVKLDTVRH</sequence>
<name>A0AAD4E5X2_9AGAM</name>
<comment type="caution">
    <text evidence="1">The sequence shown here is derived from an EMBL/GenBank/DDBJ whole genome shotgun (WGS) entry which is preliminary data.</text>
</comment>
<accession>A0AAD4E5X2</accession>
<dbReference type="GeneID" id="64671284"/>
<dbReference type="AlphaFoldDB" id="A0AAD4E5X2"/>
<dbReference type="EMBL" id="JABBWK010000027">
    <property type="protein sequence ID" value="KAG1900294.1"/>
    <property type="molecule type" value="Genomic_DNA"/>
</dbReference>
<reference evidence="1" key="1">
    <citation type="journal article" date="2020" name="New Phytol.">
        <title>Comparative genomics reveals dynamic genome evolution in host specialist ectomycorrhizal fungi.</title>
        <authorList>
            <person name="Lofgren L.A."/>
            <person name="Nguyen N.H."/>
            <person name="Vilgalys R."/>
            <person name="Ruytinx J."/>
            <person name="Liao H.L."/>
            <person name="Branco S."/>
            <person name="Kuo A."/>
            <person name="LaButti K."/>
            <person name="Lipzen A."/>
            <person name="Andreopoulos W."/>
            <person name="Pangilinan J."/>
            <person name="Riley R."/>
            <person name="Hundley H."/>
            <person name="Na H."/>
            <person name="Barry K."/>
            <person name="Grigoriev I.V."/>
            <person name="Stajich J.E."/>
            <person name="Kennedy P.G."/>
        </authorList>
    </citation>
    <scope>NUCLEOTIDE SEQUENCE</scope>
    <source>
        <strain evidence="1">FC203</strain>
    </source>
</reference>
<dbReference type="RefSeq" id="XP_041225870.1">
    <property type="nucleotide sequence ID" value="XM_041376986.1"/>
</dbReference>
<evidence type="ECO:0000313" key="1">
    <source>
        <dbReference type="EMBL" id="KAG1900294.1"/>
    </source>
</evidence>
<organism evidence="1 2">
    <name type="scientific">Suillus fuscotomentosus</name>
    <dbReference type="NCBI Taxonomy" id="1912939"/>
    <lineage>
        <taxon>Eukaryota</taxon>
        <taxon>Fungi</taxon>
        <taxon>Dikarya</taxon>
        <taxon>Basidiomycota</taxon>
        <taxon>Agaricomycotina</taxon>
        <taxon>Agaricomycetes</taxon>
        <taxon>Agaricomycetidae</taxon>
        <taxon>Boletales</taxon>
        <taxon>Suillineae</taxon>
        <taxon>Suillaceae</taxon>
        <taxon>Suillus</taxon>
    </lineage>
</organism>